<dbReference type="RefSeq" id="WP_231690775.1">
    <property type="nucleotide sequence ID" value="NZ_CP036298.1"/>
</dbReference>
<sequence>MLRYRLLSALVIISSALVFVGLDARGPVLGCTGFWMIPLGLYLIYGSAVECVWMGHHGEFRGIAAPALIGCGGVMLAATVPAYWPLLTGASYPADCLLGSLGWPLAASMISLVGCFLWFMRSYQPHSGSLMRSLLAGWVSVYFGGCFAFALALRLTGSSGWGLYLLVGVILVTKFSDAGAYFAGRALGRTKLCPNVSPGKTVEGLVGGVVVAILASWIYFKICAPRVFEADQLQVSTWGVVLLGTLLTLAGVAGDLLESIFKREMGYKDSGRLLPGLGGLWDVTDSLLPASVVGYLIVVAQLIQGPGQ</sequence>
<dbReference type="GO" id="GO:0004605">
    <property type="term" value="F:phosphatidate cytidylyltransferase activity"/>
    <property type="evidence" value="ECO:0007669"/>
    <property type="project" value="UniProtKB-EC"/>
</dbReference>
<evidence type="ECO:0000256" key="18">
    <source>
        <dbReference type="ARBA" id="ARBA00029893"/>
    </source>
</evidence>
<feature type="transmembrane region" description="Helical" evidence="24">
    <location>
        <begin position="202"/>
        <end position="220"/>
    </location>
</feature>
<evidence type="ECO:0000256" key="16">
    <source>
        <dbReference type="ARBA" id="ARBA00023209"/>
    </source>
</evidence>
<keyword evidence="14" id="KW-0443">Lipid metabolism</keyword>
<dbReference type="KEGG" id="ahel:Q31a_33600"/>
<keyword evidence="12 25" id="KW-0548">Nucleotidyltransferase</keyword>
<keyword evidence="11 24" id="KW-0812">Transmembrane</keyword>
<evidence type="ECO:0000256" key="24">
    <source>
        <dbReference type="SAM" id="Phobius"/>
    </source>
</evidence>
<evidence type="ECO:0000256" key="1">
    <source>
        <dbReference type="ARBA" id="ARBA00001698"/>
    </source>
</evidence>
<evidence type="ECO:0000256" key="13">
    <source>
        <dbReference type="ARBA" id="ARBA00022989"/>
    </source>
</evidence>
<evidence type="ECO:0000256" key="8">
    <source>
        <dbReference type="ARBA" id="ARBA00022475"/>
    </source>
</evidence>
<evidence type="ECO:0000256" key="14">
    <source>
        <dbReference type="ARBA" id="ARBA00023098"/>
    </source>
</evidence>
<comment type="subcellular location">
    <subcellularLocation>
        <location evidence="2">Cell membrane</location>
        <topology evidence="2">Multi-pass membrane protein</topology>
    </subcellularLocation>
</comment>
<dbReference type="Proteomes" id="UP000318017">
    <property type="component" value="Chromosome"/>
</dbReference>
<evidence type="ECO:0000256" key="5">
    <source>
        <dbReference type="ARBA" id="ARBA00010185"/>
    </source>
</evidence>
<evidence type="ECO:0000313" key="25">
    <source>
        <dbReference type="EMBL" id="QDV25038.1"/>
    </source>
</evidence>
<evidence type="ECO:0000256" key="12">
    <source>
        <dbReference type="ARBA" id="ARBA00022695"/>
    </source>
</evidence>
<feature type="transmembrane region" description="Helical" evidence="24">
    <location>
        <begin position="34"/>
        <end position="53"/>
    </location>
</feature>
<evidence type="ECO:0000256" key="4">
    <source>
        <dbReference type="ARBA" id="ARBA00005189"/>
    </source>
</evidence>
<evidence type="ECO:0000256" key="20">
    <source>
        <dbReference type="ARBA" id="ARBA00032253"/>
    </source>
</evidence>
<evidence type="ECO:0000256" key="22">
    <source>
        <dbReference type="ARBA" id="ARBA00032743"/>
    </source>
</evidence>
<evidence type="ECO:0000256" key="17">
    <source>
        <dbReference type="ARBA" id="ARBA00023264"/>
    </source>
</evidence>
<dbReference type="AlphaFoldDB" id="A0A518G8W5"/>
<organism evidence="25 26">
    <name type="scientific">Aureliella helgolandensis</name>
    <dbReference type="NCBI Taxonomy" id="2527968"/>
    <lineage>
        <taxon>Bacteria</taxon>
        <taxon>Pseudomonadati</taxon>
        <taxon>Planctomycetota</taxon>
        <taxon>Planctomycetia</taxon>
        <taxon>Pirellulales</taxon>
        <taxon>Pirellulaceae</taxon>
        <taxon>Aureliella</taxon>
    </lineage>
</organism>
<evidence type="ECO:0000256" key="21">
    <source>
        <dbReference type="ARBA" id="ARBA00032396"/>
    </source>
</evidence>
<evidence type="ECO:0000256" key="19">
    <source>
        <dbReference type="ARBA" id="ARBA00031825"/>
    </source>
</evidence>
<feature type="transmembrane region" description="Helical" evidence="24">
    <location>
        <begin position="161"/>
        <end position="182"/>
    </location>
</feature>
<keyword evidence="17" id="KW-1208">Phospholipid metabolism</keyword>
<keyword evidence="10 25" id="KW-0808">Transferase</keyword>
<feature type="transmembrane region" description="Helical" evidence="24">
    <location>
        <begin position="65"/>
        <end position="84"/>
    </location>
</feature>
<gene>
    <name evidence="25" type="primary">cdsA_2</name>
    <name evidence="25" type="ORF">Q31a_33600</name>
</gene>
<dbReference type="EC" id="2.7.7.41" evidence="6"/>
<name>A0A518G8W5_9BACT</name>
<protein>
    <recommendedName>
        <fullName evidence="7">Phosphatidate cytidylyltransferase</fullName>
        <ecNumber evidence="6">2.7.7.41</ecNumber>
    </recommendedName>
    <alternativeName>
        <fullName evidence="20">CDP-DAG synthase</fullName>
    </alternativeName>
    <alternativeName>
        <fullName evidence="22">CDP-DG synthase</fullName>
    </alternativeName>
    <alternativeName>
        <fullName evidence="18">CDP-diacylglycerol synthase</fullName>
    </alternativeName>
    <alternativeName>
        <fullName evidence="21">CDP-diglyceride pyrophosphorylase</fullName>
    </alternativeName>
    <alternativeName>
        <fullName evidence="23">CDP-diglyceride synthase</fullName>
    </alternativeName>
    <alternativeName>
        <fullName evidence="19">CTP:phosphatidate cytidylyltransferase</fullName>
    </alternativeName>
</protein>
<evidence type="ECO:0000256" key="11">
    <source>
        <dbReference type="ARBA" id="ARBA00022692"/>
    </source>
</evidence>
<evidence type="ECO:0000256" key="2">
    <source>
        <dbReference type="ARBA" id="ARBA00004651"/>
    </source>
</evidence>
<proteinExistence type="inferred from homology"/>
<dbReference type="PANTHER" id="PTHR46382">
    <property type="entry name" value="PHOSPHATIDATE CYTIDYLYLTRANSFERASE"/>
    <property type="match status" value="1"/>
</dbReference>
<dbReference type="PANTHER" id="PTHR46382:SF1">
    <property type="entry name" value="PHOSPHATIDATE CYTIDYLYLTRANSFERASE"/>
    <property type="match status" value="1"/>
</dbReference>
<comment type="pathway">
    <text evidence="3">Phospholipid metabolism; CDP-diacylglycerol biosynthesis; CDP-diacylglycerol from sn-glycerol 3-phosphate: step 3/3.</text>
</comment>
<evidence type="ECO:0000256" key="9">
    <source>
        <dbReference type="ARBA" id="ARBA00022516"/>
    </source>
</evidence>
<evidence type="ECO:0000256" key="6">
    <source>
        <dbReference type="ARBA" id="ARBA00012487"/>
    </source>
</evidence>
<keyword evidence="8" id="KW-1003">Cell membrane</keyword>
<feature type="transmembrane region" description="Helical" evidence="24">
    <location>
        <begin position="104"/>
        <end position="123"/>
    </location>
</feature>
<comment type="pathway">
    <text evidence="4">Lipid metabolism.</text>
</comment>
<evidence type="ECO:0000256" key="23">
    <source>
        <dbReference type="ARBA" id="ARBA00033406"/>
    </source>
</evidence>
<evidence type="ECO:0000256" key="3">
    <source>
        <dbReference type="ARBA" id="ARBA00005119"/>
    </source>
</evidence>
<keyword evidence="9" id="KW-0444">Lipid biosynthesis</keyword>
<keyword evidence="26" id="KW-1185">Reference proteome</keyword>
<keyword evidence="13 24" id="KW-1133">Transmembrane helix</keyword>
<feature type="transmembrane region" description="Helical" evidence="24">
    <location>
        <begin position="135"/>
        <end position="155"/>
    </location>
</feature>
<comment type="similarity">
    <text evidence="5">Belongs to the CDS family.</text>
</comment>
<feature type="transmembrane region" description="Helical" evidence="24">
    <location>
        <begin position="235"/>
        <end position="257"/>
    </location>
</feature>
<comment type="catalytic activity">
    <reaction evidence="1">
        <text>a 1,2-diacyl-sn-glycero-3-phosphate + CTP + H(+) = a CDP-1,2-diacyl-sn-glycerol + diphosphate</text>
        <dbReference type="Rhea" id="RHEA:16229"/>
        <dbReference type="ChEBI" id="CHEBI:15378"/>
        <dbReference type="ChEBI" id="CHEBI:33019"/>
        <dbReference type="ChEBI" id="CHEBI:37563"/>
        <dbReference type="ChEBI" id="CHEBI:58332"/>
        <dbReference type="ChEBI" id="CHEBI:58608"/>
        <dbReference type="EC" id="2.7.7.41"/>
    </reaction>
</comment>
<keyword evidence="16" id="KW-0594">Phospholipid biosynthesis</keyword>
<evidence type="ECO:0000256" key="15">
    <source>
        <dbReference type="ARBA" id="ARBA00023136"/>
    </source>
</evidence>
<dbReference type="Pfam" id="PF01148">
    <property type="entry name" value="CTP_transf_1"/>
    <property type="match status" value="1"/>
</dbReference>
<dbReference type="GO" id="GO:0016024">
    <property type="term" value="P:CDP-diacylglycerol biosynthetic process"/>
    <property type="evidence" value="ECO:0007669"/>
    <property type="project" value="TreeGrafter"/>
</dbReference>
<dbReference type="GO" id="GO:0005886">
    <property type="term" value="C:plasma membrane"/>
    <property type="evidence" value="ECO:0007669"/>
    <property type="project" value="UniProtKB-SubCell"/>
</dbReference>
<dbReference type="EMBL" id="CP036298">
    <property type="protein sequence ID" value="QDV25038.1"/>
    <property type="molecule type" value="Genomic_DNA"/>
</dbReference>
<keyword evidence="15 24" id="KW-0472">Membrane</keyword>
<accession>A0A518G8W5</accession>
<reference evidence="25 26" key="1">
    <citation type="submission" date="2019-02" db="EMBL/GenBank/DDBJ databases">
        <title>Deep-cultivation of Planctomycetes and their phenomic and genomic characterization uncovers novel biology.</title>
        <authorList>
            <person name="Wiegand S."/>
            <person name="Jogler M."/>
            <person name="Boedeker C."/>
            <person name="Pinto D."/>
            <person name="Vollmers J."/>
            <person name="Rivas-Marin E."/>
            <person name="Kohn T."/>
            <person name="Peeters S.H."/>
            <person name="Heuer A."/>
            <person name="Rast P."/>
            <person name="Oberbeckmann S."/>
            <person name="Bunk B."/>
            <person name="Jeske O."/>
            <person name="Meyerdierks A."/>
            <person name="Storesund J.E."/>
            <person name="Kallscheuer N."/>
            <person name="Luecker S."/>
            <person name="Lage O.M."/>
            <person name="Pohl T."/>
            <person name="Merkel B.J."/>
            <person name="Hornburger P."/>
            <person name="Mueller R.-W."/>
            <person name="Bruemmer F."/>
            <person name="Labrenz M."/>
            <person name="Spormann A.M."/>
            <person name="Op den Camp H."/>
            <person name="Overmann J."/>
            <person name="Amann R."/>
            <person name="Jetten M.S.M."/>
            <person name="Mascher T."/>
            <person name="Medema M.H."/>
            <person name="Devos D.P."/>
            <person name="Kaster A.-K."/>
            <person name="Ovreas L."/>
            <person name="Rohde M."/>
            <person name="Galperin M.Y."/>
            <person name="Jogler C."/>
        </authorList>
    </citation>
    <scope>NUCLEOTIDE SEQUENCE [LARGE SCALE GENOMIC DNA]</scope>
    <source>
        <strain evidence="25 26">Q31a</strain>
    </source>
</reference>
<evidence type="ECO:0000256" key="7">
    <source>
        <dbReference type="ARBA" id="ARBA00019373"/>
    </source>
</evidence>
<evidence type="ECO:0000256" key="10">
    <source>
        <dbReference type="ARBA" id="ARBA00022679"/>
    </source>
</evidence>
<evidence type="ECO:0000313" key="26">
    <source>
        <dbReference type="Proteomes" id="UP000318017"/>
    </source>
</evidence>